<protein>
    <submittedName>
        <fullName evidence="3">Acyltransferase family protein</fullName>
    </submittedName>
</protein>
<feature type="transmembrane region" description="Helical" evidence="1">
    <location>
        <begin position="222"/>
        <end position="239"/>
    </location>
</feature>
<name>A0A2K4ZDN3_9FIRM</name>
<dbReference type="PANTHER" id="PTHR37312:SF1">
    <property type="entry name" value="MEMBRANE-BOUND ACYLTRANSFERASE YKRP-RELATED"/>
    <property type="match status" value="1"/>
</dbReference>
<feature type="transmembrane region" description="Helical" evidence="1">
    <location>
        <begin position="26"/>
        <end position="42"/>
    </location>
</feature>
<keyword evidence="3" id="KW-0808">Transferase</keyword>
<evidence type="ECO:0000313" key="3">
    <source>
        <dbReference type="EMBL" id="SOY28577.1"/>
    </source>
</evidence>
<organism evidence="3 4">
    <name type="scientific">Acetatifactor muris</name>
    <dbReference type="NCBI Taxonomy" id="879566"/>
    <lineage>
        <taxon>Bacteria</taxon>
        <taxon>Bacillati</taxon>
        <taxon>Bacillota</taxon>
        <taxon>Clostridia</taxon>
        <taxon>Lachnospirales</taxon>
        <taxon>Lachnospiraceae</taxon>
        <taxon>Acetatifactor</taxon>
    </lineage>
</organism>
<feature type="transmembrane region" description="Helical" evidence="1">
    <location>
        <begin position="265"/>
        <end position="285"/>
    </location>
</feature>
<dbReference type="Pfam" id="PF01757">
    <property type="entry name" value="Acyl_transf_3"/>
    <property type="match status" value="1"/>
</dbReference>
<keyword evidence="1" id="KW-1133">Transmembrane helix</keyword>
<feature type="transmembrane region" description="Helical" evidence="1">
    <location>
        <begin position="336"/>
        <end position="361"/>
    </location>
</feature>
<keyword evidence="4" id="KW-1185">Reference proteome</keyword>
<reference evidence="3 4" key="1">
    <citation type="submission" date="2018-01" db="EMBL/GenBank/DDBJ databases">
        <authorList>
            <person name="Gaut B.S."/>
            <person name="Morton B.R."/>
            <person name="Clegg M.T."/>
            <person name="Duvall M.R."/>
        </authorList>
    </citation>
    <scope>NUCLEOTIDE SEQUENCE [LARGE SCALE GENOMIC DNA]</scope>
    <source>
        <strain evidence="3">GP69</strain>
    </source>
</reference>
<feature type="transmembrane region" description="Helical" evidence="1">
    <location>
        <begin position="141"/>
        <end position="163"/>
    </location>
</feature>
<evidence type="ECO:0000313" key="4">
    <source>
        <dbReference type="Proteomes" id="UP000236311"/>
    </source>
</evidence>
<gene>
    <name evidence="3" type="ORF">AMURIS_01287</name>
</gene>
<dbReference type="AlphaFoldDB" id="A0A2K4ZDN3"/>
<dbReference type="Proteomes" id="UP000236311">
    <property type="component" value="Unassembled WGS sequence"/>
</dbReference>
<feature type="transmembrane region" description="Helical" evidence="1">
    <location>
        <begin position="170"/>
        <end position="188"/>
    </location>
</feature>
<feature type="transmembrane region" description="Helical" evidence="1">
    <location>
        <begin position="306"/>
        <end position="324"/>
    </location>
</feature>
<dbReference type="EMBL" id="OFSM01000005">
    <property type="protein sequence ID" value="SOY28577.1"/>
    <property type="molecule type" value="Genomic_DNA"/>
</dbReference>
<keyword evidence="3" id="KW-0012">Acyltransferase</keyword>
<dbReference type="RefSeq" id="WP_103238655.1">
    <property type="nucleotide sequence ID" value="NZ_JANJZD010000005.1"/>
</dbReference>
<dbReference type="InterPro" id="IPR052734">
    <property type="entry name" value="Nod_factor_acetyltransferase"/>
</dbReference>
<evidence type="ECO:0000256" key="1">
    <source>
        <dbReference type="SAM" id="Phobius"/>
    </source>
</evidence>
<feature type="domain" description="Acyltransferase 3" evidence="2">
    <location>
        <begin position="25"/>
        <end position="344"/>
    </location>
</feature>
<proteinExistence type="predicted"/>
<evidence type="ECO:0000259" key="2">
    <source>
        <dbReference type="Pfam" id="PF01757"/>
    </source>
</evidence>
<accession>A0A2K4ZDN3</accession>
<feature type="transmembrane region" description="Helical" evidence="1">
    <location>
        <begin position="62"/>
        <end position="80"/>
    </location>
</feature>
<keyword evidence="1" id="KW-0472">Membrane</keyword>
<dbReference type="OrthoDB" id="6623990at2"/>
<keyword evidence="1" id="KW-0812">Transmembrane</keyword>
<dbReference type="PANTHER" id="PTHR37312">
    <property type="entry name" value="MEMBRANE-BOUND ACYLTRANSFERASE YKRP-RELATED"/>
    <property type="match status" value="1"/>
</dbReference>
<dbReference type="GO" id="GO:0016747">
    <property type="term" value="F:acyltransferase activity, transferring groups other than amino-acyl groups"/>
    <property type="evidence" value="ECO:0007669"/>
    <property type="project" value="InterPro"/>
</dbReference>
<dbReference type="InterPro" id="IPR002656">
    <property type="entry name" value="Acyl_transf_3_dom"/>
</dbReference>
<sequence length="371" mass="42578">MQFTDNRSEETDLCEKPHQRKKLPDVLRGFAVILVVLGHCIQEGSGEAFSSRSLYFYDKLYQFIYSFHMPLFIAISGYLCRESMDRATTRSGQIALLKKRAGRLLAPIFLWTGADTIRSLVTASEPLPSHPGEFLLTFFHNAFLNLWFLWAVFWCFLIVYVMHSFFQDSILIYSAGFIVMFFLPDGLGLGAYKYMLPFFVAAFYSHDWLDRHLYSVLTEPRLWKVLSAGAFFGILFVFFDENSMIYLSGYKITGKNILLQLQIDFYRTLIGFAGIAFFTLLWQYLLKKAEGKVEFRLLTDLGQNSMGIYILSGYVLLLFVRRLPFTPSHLLNLAEAMIILPLTWLITKAAGKVPILCLFVGKSRKKGAAFQ</sequence>